<proteinExistence type="predicted"/>
<reference evidence="1 2" key="1">
    <citation type="journal article" date="2018" name="Aquat. Microb. Ecol.">
        <title>Gammaproteobacterial methanotrophs dominate.</title>
        <authorList>
            <person name="Rissanen A.J."/>
            <person name="Saarenheimo J."/>
            <person name="Tiirola M."/>
            <person name="Peura S."/>
            <person name="Aalto S.L."/>
            <person name="Karvinen A."/>
            <person name="Nykanen H."/>
        </authorList>
    </citation>
    <scope>NUCLEOTIDE SEQUENCE [LARGE SCALE GENOMIC DNA]</scope>
    <source>
        <strain evidence="1">AMbin10</strain>
    </source>
</reference>
<dbReference type="GO" id="GO:0009036">
    <property type="term" value="F:type II site-specific deoxyribonuclease activity"/>
    <property type="evidence" value="ECO:0007669"/>
    <property type="project" value="InterPro"/>
</dbReference>
<dbReference type="InterPro" id="IPR049519">
    <property type="entry name" value="SmaI"/>
</dbReference>
<keyword evidence="1" id="KW-0540">Nuclease</keyword>
<comment type="caution">
    <text evidence="1">The sequence shown here is derived from an EMBL/GenBank/DDBJ whole genome shotgun (WGS) entry which is preliminary data.</text>
</comment>
<organism evidence="1 2">
    <name type="scientific">Candidatus Methylumidiphilus alinenensis</name>
    <dbReference type="NCBI Taxonomy" id="2202197"/>
    <lineage>
        <taxon>Bacteria</taxon>
        <taxon>Pseudomonadati</taxon>
        <taxon>Pseudomonadota</taxon>
        <taxon>Gammaproteobacteria</taxon>
        <taxon>Methylococcales</taxon>
        <taxon>Candidatus Methylumidiphilus</taxon>
    </lineage>
</organism>
<dbReference type="AlphaFoldDB" id="A0A2W4QFG4"/>
<sequence length="254" mass="29312">MTEREKLAVLSRELTKLKDSQIEWLISIVAQFNLPQQFWKNVDSNLINAAWLEHFGNILMVHHAMSDAPFSKEKFEFGFIFASRKAGIAANKPVSRTNRGHDVTIDGIKMSLKTQADKTITEDLIHISKFMELGKGEWSLPKLRGLFFEHMQNYEQIFTLRALSDAAKIKKYELVEIPKSLLLEADCGEFEVMENSKQNPKPGYCRVFDKNGLICFELYFDGGTERKLQIRKIRKELCTVHAIWEFDTASLFDV</sequence>
<dbReference type="EMBL" id="QJPH01000538">
    <property type="protein sequence ID" value="PZN71011.1"/>
    <property type="molecule type" value="Genomic_DNA"/>
</dbReference>
<dbReference type="Proteomes" id="UP000249396">
    <property type="component" value="Unassembled WGS sequence"/>
</dbReference>
<evidence type="ECO:0000313" key="2">
    <source>
        <dbReference type="Proteomes" id="UP000249396"/>
    </source>
</evidence>
<keyword evidence="1" id="KW-0378">Hydrolase</keyword>
<gene>
    <name evidence="1" type="ORF">DM484_27410</name>
</gene>
<protein>
    <submittedName>
        <fullName evidence="1">Restriction endonuclease</fullName>
    </submittedName>
</protein>
<name>A0A2W4QFG4_9GAMM</name>
<evidence type="ECO:0000313" key="1">
    <source>
        <dbReference type="EMBL" id="PZN71011.1"/>
    </source>
</evidence>
<accession>A0A2W4QFG4</accession>
<dbReference type="Pfam" id="PF17411">
    <property type="entry name" value="SmaI"/>
    <property type="match status" value="1"/>
</dbReference>
<keyword evidence="1" id="KW-0255">Endonuclease</keyword>